<gene>
    <name evidence="2" type="ORF">BEMITA_LOCUS14276</name>
</gene>
<dbReference type="AlphaFoldDB" id="A0A9P0APB0"/>
<proteinExistence type="predicted"/>
<evidence type="ECO:0000256" key="1">
    <source>
        <dbReference type="SAM" id="MobiDB-lite"/>
    </source>
</evidence>
<reference evidence="2" key="1">
    <citation type="submission" date="2021-12" db="EMBL/GenBank/DDBJ databases">
        <authorList>
            <person name="King R."/>
        </authorList>
    </citation>
    <scope>NUCLEOTIDE SEQUENCE</scope>
</reference>
<sequence length="185" mass="21470">MHPAQNVIIYASRLTPERSYGSLLYNMATLMLKTHTFQKRWRRERKERKRLQTQLETEFKRRNQLLEALKTAGAPPEALRILTEAATERVAKSEPSSERERAGTPNSYAPLAGTKPGGEQTPDIKREREREREKPWNYSGMDLVSSGAAFWQNYSEFLRINSLYGLFHRTGFVLRSLNRTIELIN</sequence>
<feature type="region of interest" description="Disordered" evidence="1">
    <location>
        <begin position="86"/>
        <end position="133"/>
    </location>
</feature>
<organism evidence="2 3">
    <name type="scientific">Bemisia tabaci</name>
    <name type="common">Sweetpotato whitefly</name>
    <name type="synonym">Aleurodes tabaci</name>
    <dbReference type="NCBI Taxonomy" id="7038"/>
    <lineage>
        <taxon>Eukaryota</taxon>
        <taxon>Metazoa</taxon>
        <taxon>Ecdysozoa</taxon>
        <taxon>Arthropoda</taxon>
        <taxon>Hexapoda</taxon>
        <taxon>Insecta</taxon>
        <taxon>Pterygota</taxon>
        <taxon>Neoptera</taxon>
        <taxon>Paraneoptera</taxon>
        <taxon>Hemiptera</taxon>
        <taxon>Sternorrhyncha</taxon>
        <taxon>Aleyrodoidea</taxon>
        <taxon>Aleyrodidae</taxon>
        <taxon>Aleyrodinae</taxon>
        <taxon>Bemisia</taxon>
    </lineage>
</organism>
<feature type="compositionally biased region" description="Basic and acidic residues" evidence="1">
    <location>
        <begin position="122"/>
        <end position="133"/>
    </location>
</feature>
<feature type="compositionally biased region" description="Basic and acidic residues" evidence="1">
    <location>
        <begin position="86"/>
        <end position="102"/>
    </location>
</feature>
<dbReference type="EMBL" id="OU963870">
    <property type="protein sequence ID" value="CAH0396173.1"/>
    <property type="molecule type" value="Genomic_DNA"/>
</dbReference>
<name>A0A9P0APB0_BEMTA</name>
<evidence type="ECO:0000313" key="3">
    <source>
        <dbReference type="Proteomes" id="UP001152759"/>
    </source>
</evidence>
<accession>A0A9P0APB0</accession>
<keyword evidence="3" id="KW-1185">Reference proteome</keyword>
<dbReference type="Proteomes" id="UP001152759">
    <property type="component" value="Chromosome 9"/>
</dbReference>
<evidence type="ECO:0000313" key="2">
    <source>
        <dbReference type="EMBL" id="CAH0396173.1"/>
    </source>
</evidence>
<protein>
    <submittedName>
        <fullName evidence="2">Uncharacterized protein</fullName>
    </submittedName>
</protein>